<keyword evidence="14" id="KW-1185">Reference proteome</keyword>
<dbReference type="GO" id="GO:0051301">
    <property type="term" value="P:cell division"/>
    <property type="evidence" value="ECO:0007669"/>
    <property type="project" value="UniProtKB-KW"/>
</dbReference>
<dbReference type="Pfam" id="PF02875">
    <property type="entry name" value="Mur_ligase_C"/>
    <property type="match status" value="1"/>
</dbReference>
<dbReference type="InterPro" id="IPR005762">
    <property type="entry name" value="MurD"/>
</dbReference>
<name>A0A150XE06_9BACT</name>
<comment type="similarity">
    <text evidence="9">Belongs to the MurCDEF family.</text>
</comment>
<evidence type="ECO:0000256" key="5">
    <source>
        <dbReference type="ARBA" id="ARBA00022618"/>
    </source>
</evidence>
<accession>A0A150XE06</accession>
<keyword evidence="9 10" id="KW-0573">Peptidoglycan synthesis</keyword>
<evidence type="ECO:0000256" key="4">
    <source>
        <dbReference type="ARBA" id="ARBA00022598"/>
    </source>
</evidence>
<evidence type="ECO:0000259" key="11">
    <source>
        <dbReference type="Pfam" id="PF02875"/>
    </source>
</evidence>
<dbReference type="InterPro" id="IPR036615">
    <property type="entry name" value="Mur_ligase_C_dom_sf"/>
</dbReference>
<comment type="pathway">
    <text evidence="2 9 10">Cell wall biogenesis; peptidoglycan biosynthesis.</text>
</comment>
<evidence type="ECO:0000313" key="13">
    <source>
        <dbReference type="EMBL" id="KYG76979.1"/>
    </source>
</evidence>
<evidence type="ECO:0000313" key="14">
    <source>
        <dbReference type="Proteomes" id="UP000075615"/>
    </source>
</evidence>
<reference evidence="13 14" key="1">
    <citation type="submission" date="2016-01" db="EMBL/GenBank/DDBJ databases">
        <title>Genome sequencing of Roseivirga echinicomitans KMM 6058.</title>
        <authorList>
            <person name="Selvaratnam C."/>
            <person name="Thevarajoo S."/>
            <person name="Goh K.M."/>
            <person name="Ee R."/>
            <person name="Chan K.-G."/>
            <person name="Chong C.S."/>
        </authorList>
    </citation>
    <scope>NUCLEOTIDE SEQUENCE [LARGE SCALE GENOMIC DNA]</scope>
    <source>
        <strain evidence="13 14">KMM 6058</strain>
    </source>
</reference>
<feature type="domain" description="Mur ligase C-terminal" evidence="11">
    <location>
        <begin position="306"/>
        <end position="419"/>
    </location>
</feature>
<dbReference type="Pfam" id="PF08245">
    <property type="entry name" value="Mur_ligase_M"/>
    <property type="match status" value="1"/>
</dbReference>
<dbReference type="GO" id="GO:0008360">
    <property type="term" value="P:regulation of cell shape"/>
    <property type="evidence" value="ECO:0007669"/>
    <property type="project" value="UniProtKB-KW"/>
</dbReference>
<keyword evidence="9 10" id="KW-0961">Cell wall biogenesis/degradation</keyword>
<dbReference type="PROSITE" id="PS01011">
    <property type="entry name" value="FOLYLPOLYGLU_SYNT_1"/>
    <property type="match status" value="1"/>
</dbReference>
<keyword evidence="5 9" id="KW-0132">Cell division</keyword>
<dbReference type="SUPFAM" id="SSF53623">
    <property type="entry name" value="MurD-like peptide ligases, catalytic domain"/>
    <property type="match status" value="1"/>
</dbReference>
<evidence type="ECO:0000256" key="9">
    <source>
        <dbReference type="HAMAP-Rule" id="MF_00639"/>
    </source>
</evidence>
<feature type="domain" description="Mur ligase central" evidence="12">
    <location>
        <begin position="108"/>
        <end position="283"/>
    </location>
</feature>
<dbReference type="HAMAP" id="MF_00639">
    <property type="entry name" value="MurD"/>
    <property type="match status" value="1"/>
</dbReference>
<dbReference type="GO" id="GO:0008764">
    <property type="term" value="F:UDP-N-acetylmuramoylalanine-D-glutamate ligase activity"/>
    <property type="evidence" value="ECO:0007669"/>
    <property type="project" value="UniProtKB-UniRule"/>
</dbReference>
<comment type="function">
    <text evidence="9 10">Cell wall formation. Catalyzes the addition of glutamate to the nucleotide precursor UDP-N-acetylmuramoyl-L-alanine (UMA).</text>
</comment>
<evidence type="ECO:0000256" key="3">
    <source>
        <dbReference type="ARBA" id="ARBA00022490"/>
    </source>
</evidence>
<dbReference type="OrthoDB" id="9809796at2"/>
<dbReference type="Gene3D" id="3.90.190.20">
    <property type="entry name" value="Mur ligase, C-terminal domain"/>
    <property type="match status" value="1"/>
</dbReference>
<dbReference type="EC" id="6.3.2.9" evidence="9 10"/>
<dbReference type="InterPro" id="IPR018109">
    <property type="entry name" value="Folylpolyglutamate_synth_CS"/>
</dbReference>
<keyword evidence="7 9" id="KW-0067">ATP-binding</keyword>
<evidence type="ECO:0000256" key="1">
    <source>
        <dbReference type="ARBA" id="ARBA00004496"/>
    </source>
</evidence>
<keyword evidence="6 9" id="KW-0547">Nucleotide-binding</keyword>
<dbReference type="InterPro" id="IPR013221">
    <property type="entry name" value="Mur_ligase_cen"/>
</dbReference>
<dbReference type="RefSeq" id="WP_068415359.1">
    <property type="nucleotide sequence ID" value="NZ_LRDB01000015.1"/>
</dbReference>
<dbReference type="InterPro" id="IPR004101">
    <property type="entry name" value="Mur_ligase_C"/>
</dbReference>
<comment type="caution">
    <text evidence="13">The sequence shown here is derived from an EMBL/GenBank/DDBJ whole genome shotgun (WGS) entry which is preliminary data.</text>
</comment>
<dbReference type="EMBL" id="LRDB01000015">
    <property type="protein sequence ID" value="KYG76979.1"/>
    <property type="molecule type" value="Genomic_DNA"/>
</dbReference>
<organism evidence="13 14">
    <name type="scientific">Roseivirga echinicomitans</name>
    <dbReference type="NCBI Taxonomy" id="296218"/>
    <lineage>
        <taxon>Bacteria</taxon>
        <taxon>Pseudomonadati</taxon>
        <taxon>Bacteroidota</taxon>
        <taxon>Cytophagia</taxon>
        <taxon>Cytophagales</taxon>
        <taxon>Roseivirgaceae</taxon>
        <taxon>Roseivirga</taxon>
    </lineage>
</organism>
<dbReference type="SUPFAM" id="SSF51984">
    <property type="entry name" value="MurCD N-terminal domain"/>
    <property type="match status" value="1"/>
</dbReference>
<sequence>MKRKLTILGAGESGTGAALLGKAKGYDVFVSDMGQIKTQYVQELEANGIEFESGKHSEERILESDLVIKSPGISESAPLIKKIRAKGNLVIGEIEFAARHTAAKLIGITGTNGKTTTTLLTYHLLKEGGFNVGLGGNVGKSLARQVVEDQHDWYVLELSSFQLDDCYELKLNIAVVLNITPDHLDRYDYDFEKYIASKMRIFHLLHLGGHAIYWSDDRQIGRNISKANDGLKFHPYSLGGDASEITNDRLFYTPINVEISAPRADISIKGQHNMLNAKAAGYAASLAGVSDEAILRGFKNFKNAPHRLEPVREIDGTKYINDSKATNVDSVYYALDAVDAPIVWIAGGVDKGNDYSLIQALVQNKVKGLICLGKDNSKLFTAFENLVPSIQATDDLIKAIRMAKDLAAPGDTVLLSPACASFDLFKNYEDRGNQFREIVMELA</sequence>
<dbReference type="AlphaFoldDB" id="A0A150XE06"/>
<dbReference type="PANTHER" id="PTHR43692:SF1">
    <property type="entry name" value="UDP-N-ACETYLMURAMOYLALANINE--D-GLUTAMATE LIGASE"/>
    <property type="match status" value="1"/>
</dbReference>
<evidence type="ECO:0000256" key="7">
    <source>
        <dbReference type="ARBA" id="ARBA00022840"/>
    </source>
</evidence>
<dbReference type="STRING" id="296218.AWN68_18325"/>
<comment type="catalytic activity">
    <reaction evidence="9 10">
        <text>UDP-N-acetyl-alpha-D-muramoyl-L-alanine + D-glutamate + ATP = UDP-N-acetyl-alpha-D-muramoyl-L-alanyl-D-glutamate + ADP + phosphate + H(+)</text>
        <dbReference type="Rhea" id="RHEA:16429"/>
        <dbReference type="ChEBI" id="CHEBI:15378"/>
        <dbReference type="ChEBI" id="CHEBI:29986"/>
        <dbReference type="ChEBI" id="CHEBI:30616"/>
        <dbReference type="ChEBI" id="CHEBI:43474"/>
        <dbReference type="ChEBI" id="CHEBI:83898"/>
        <dbReference type="ChEBI" id="CHEBI:83900"/>
        <dbReference type="ChEBI" id="CHEBI:456216"/>
        <dbReference type="EC" id="6.3.2.9"/>
    </reaction>
</comment>
<comment type="subcellular location">
    <subcellularLocation>
        <location evidence="1 9 10">Cytoplasm</location>
    </subcellularLocation>
</comment>
<dbReference type="NCBIfam" id="TIGR01087">
    <property type="entry name" value="murD"/>
    <property type="match status" value="1"/>
</dbReference>
<evidence type="ECO:0000256" key="2">
    <source>
        <dbReference type="ARBA" id="ARBA00004752"/>
    </source>
</evidence>
<dbReference type="Proteomes" id="UP000075615">
    <property type="component" value="Unassembled WGS sequence"/>
</dbReference>
<dbReference type="Pfam" id="PF21799">
    <property type="entry name" value="MurD-like_N"/>
    <property type="match status" value="1"/>
</dbReference>
<keyword evidence="9 10" id="KW-0133">Cell shape</keyword>
<dbReference type="GO" id="GO:0005737">
    <property type="term" value="C:cytoplasm"/>
    <property type="evidence" value="ECO:0007669"/>
    <property type="project" value="UniProtKB-SubCell"/>
</dbReference>
<dbReference type="PANTHER" id="PTHR43692">
    <property type="entry name" value="UDP-N-ACETYLMURAMOYLALANINE--D-GLUTAMATE LIGASE"/>
    <property type="match status" value="1"/>
</dbReference>
<feature type="binding site" evidence="9">
    <location>
        <begin position="110"/>
        <end position="116"/>
    </location>
    <ligand>
        <name>ATP</name>
        <dbReference type="ChEBI" id="CHEBI:30616"/>
    </ligand>
</feature>
<dbReference type="GO" id="GO:0005524">
    <property type="term" value="F:ATP binding"/>
    <property type="evidence" value="ECO:0007669"/>
    <property type="project" value="UniProtKB-UniRule"/>
</dbReference>
<protein>
    <recommendedName>
        <fullName evidence="9 10">UDP-N-acetylmuramoylalanine--D-glutamate ligase</fullName>
        <ecNumber evidence="9 10">6.3.2.9</ecNumber>
    </recommendedName>
    <alternativeName>
        <fullName evidence="9">D-glutamic acid-adding enzyme</fullName>
    </alternativeName>
    <alternativeName>
        <fullName evidence="9">UDP-N-acetylmuramoyl-L-alanyl-D-glutamate synthetase</fullName>
    </alternativeName>
</protein>
<evidence type="ECO:0000259" key="12">
    <source>
        <dbReference type="Pfam" id="PF08245"/>
    </source>
</evidence>
<evidence type="ECO:0000256" key="6">
    <source>
        <dbReference type="ARBA" id="ARBA00022741"/>
    </source>
</evidence>
<gene>
    <name evidence="9" type="primary">murD</name>
    <name evidence="13" type="ORF">AWN68_18325</name>
</gene>
<dbReference type="SUPFAM" id="SSF53244">
    <property type="entry name" value="MurD-like peptide ligases, peptide-binding domain"/>
    <property type="match status" value="1"/>
</dbReference>
<dbReference type="GO" id="GO:0009252">
    <property type="term" value="P:peptidoglycan biosynthetic process"/>
    <property type="evidence" value="ECO:0007669"/>
    <property type="project" value="UniProtKB-UniRule"/>
</dbReference>
<evidence type="ECO:0000256" key="8">
    <source>
        <dbReference type="ARBA" id="ARBA00023306"/>
    </source>
</evidence>
<dbReference type="UniPathway" id="UPA00219"/>
<dbReference type="Gene3D" id="3.40.50.720">
    <property type="entry name" value="NAD(P)-binding Rossmann-like Domain"/>
    <property type="match status" value="1"/>
</dbReference>
<keyword evidence="4 9" id="KW-0436">Ligase</keyword>
<proteinExistence type="inferred from homology"/>
<dbReference type="GO" id="GO:0071555">
    <property type="term" value="P:cell wall organization"/>
    <property type="evidence" value="ECO:0007669"/>
    <property type="project" value="UniProtKB-KW"/>
</dbReference>
<dbReference type="InterPro" id="IPR036565">
    <property type="entry name" value="Mur-like_cat_sf"/>
</dbReference>
<evidence type="ECO:0000256" key="10">
    <source>
        <dbReference type="RuleBase" id="RU003664"/>
    </source>
</evidence>
<keyword evidence="3 9" id="KW-0963">Cytoplasm</keyword>
<keyword evidence="8 9" id="KW-0131">Cell cycle</keyword>
<dbReference type="Gene3D" id="3.40.1190.10">
    <property type="entry name" value="Mur-like, catalytic domain"/>
    <property type="match status" value="1"/>
</dbReference>
<dbReference type="GO" id="GO:0004326">
    <property type="term" value="F:tetrahydrofolylpolyglutamate synthase activity"/>
    <property type="evidence" value="ECO:0007669"/>
    <property type="project" value="InterPro"/>
</dbReference>